<sequence>MTCLQCKLIKYSSSSSPFANISGPFVYALFSDCIARKAYTLDPSIYVFKLGFSAGNQDRFRSIVDGWRYKGKSTPPLGNCRNWNKIGTWKMRTAEAFERKFIKLAKERMRILPPHVYLGEQAENLSPHSNGETEIYWFNNQDFADMALYQDRVCTEEPGSVTALLQIFRAIKDRNDAFKSKLAGAGASSFPFAGSKSSR</sequence>
<proteinExistence type="predicted"/>
<organism evidence="1 2">
    <name type="scientific">Rhizobium puerariae</name>
    <dbReference type="NCBI Taxonomy" id="1585791"/>
    <lineage>
        <taxon>Bacteria</taxon>
        <taxon>Pseudomonadati</taxon>
        <taxon>Pseudomonadota</taxon>
        <taxon>Alphaproteobacteria</taxon>
        <taxon>Hyphomicrobiales</taxon>
        <taxon>Rhizobiaceae</taxon>
        <taxon>Rhizobium/Agrobacterium group</taxon>
        <taxon>Rhizobium</taxon>
    </lineage>
</organism>
<gene>
    <name evidence="1" type="ORF">ACFFP0_04050</name>
</gene>
<evidence type="ECO:0008006" key="3">
    <source>
        <dbReference type="Google" id="ProtNLM"/>
    </source>
</evidence>
<accession>A0ABV6ABR1</accession>
<comment type="caution">
    <text evidence="1">The sequence shown here is derived from an EMBL/GenBank/DDBJ whole genome shotgun (WGS) entry which is preliminary data.</text>
</comment>
<dbReference type="Proteomes" id="UP001589692">
    <property type="component" value="Unassembled WGS sequence"/>
</dbReference>
<protein>
    <recommendedName>
        <fullName evidence="3">GIY-YIG nuclease family protein</fullName>
    </recommendedName>
</protein>
<keyword evidence="2" id="KW-1185">Reference proteome</keyword>
<evidence type="ECO:0000313" key="1">
    <source>
        <dbReference type="EMBL" id="MFB9948006.1"/>
    </source>
</evidence>
<dbReference type="RefSeq" id="WP_377256601.1">
    <property type="nucleotide sequence ID" value="NZ_JBHMAA010000006.1"/>
</dbReference>
<dbReference type="EMBL" id="JBHMAA010000006">
    <property type="protein sequence ID" value="MFB9948006.1"/>
    <property type="molecule type" value="Genomic_DNA"/>
</dbReference>
<reference evidence="1 2" key="1">
    <citation type="submission" date="2024-09" db="EMBL/GenBank/DDBJ databases">
        <authorList>
            <person name="Sun Q."/>
            <person name="Mori K."/>
        </authorList>
    </citation>
    <scope>NUCLEOTIDE SEQUENCE [LARGE SCALE GENOMIC DNA]</scope>
    <source>
        <strain evidence="1 2">TBRC 4938</strain>
    </source>
</reference>
<evidence type="ECO:0000313" key="2">
    <source>
        <dbReference type="Proteomes" id="UP001589692"/>
    </source>
</evidence>
<name>A0ABV6ABR1_9HYPH</name>